<sequence>MVTNNSSQGAGLKVLVIYRECLHNHAATTTPMAYIVDGCGLFEASGPSGMVCAVCSCHRNFHRRLEVDIPRAQAENNLISQQHGTTTNPVLLPQPQVHQQTSTSRATTSAPAPAIPDPIPQKQFHPQIYTRRARTPAPIGRQEMNQQFQGPEEPVQKASGRQKMETEVTVHRRRIPVDKVKD</sequence>
<dbReference type="GO" id="GO:0050793">
    <property type="term" value="P:regulation of developmental process"/>
    <property type="evidence" value="ECO:0007669"/>
    <property type="project" value="TreeGrafter"/>
</dbReference>
<dbReference type="InterPro" id="IPR006456">
    <property type="entry name" value="ZF_HD_homeobox_Cys/His_dimer"/>
</dbReference>
<organism evidence="6 7">
    <name type="scientific">Sesamum alatum</name>
    <dbReference type="NCBI Taxonomy" id="300844"/>
    <lineage>
        <taxon>Eukaryota</taxon>
        <taxon>Viridiplantae</taxon>
        <taxon>Streptophyta</taxon>
        <taxon>Embryophyta</taxon>
        <taxon>Tracheophyta</taxon>
        <taxon>Spermatophyta</taxon>
        <taxon>Magnoliopsida</taxon>
        <taxon>eudicotyledons</taxon>
        <taxon>Gunneridae</taxon>
        <taxon>Pentapetalae</taxon>
        <taxon>asterids</taxon>
        <taxon>lamiids</taxon>
        <taxon>Lamiales</taxon>
        <taxon>Pedaliaceae</taxon>
        <taxon>Sesamum</taxon>
    </lineage>
</organism>
<dbReference type="GO" id="GO:0003700">
    <property type="term" value="F:DNA-binding transcription factor activity"/>
    <property type="evidence" value="ECO:0007669"/>
    <property type="project" value="TreeGrafter"/>
</dbReference>
<dbReference type="AlphaFoldDB" id="A0AAE1YXN3"/>
<keyword evidence="7" id="KW-1185">Reference proteome</keyword>
<keyword evidence="6" id="KW-0371">Homeobox</keyword>
<dbReference type="PANTHER" id="PTHR31948:SF72">
    <property type="entry name" value="ZINC-FINGER HOMEODOMAIN PROTEIN 10"/>
    <property type="match status" value="1"/>
</dbReference>
<dbReference type="PANTHER" id="PTHR31948">
    <property type="entry name" value="ZINC-FINGER HOMEODOMAIN PROTEIN 2"/>
    <property type="match status" value="1"/>
</dbReference>
<feature type="compositionally biased region" description="Low complexity" evidence="4">
    <location>
        <begin position="96"/>
        <end position="112"/>
    </location>
</feature>
<feature type="domain" description="ZF-HD dimerization-type" evidence="5">
    <location>
        <begin position="18"/>
        <end position="65"/>
    </location>
</feature>
<keyword evidence="1" id="KW-0479">Metal-binding</keyword>
<evidence type="ECO:0000259" key="5">
    <source>
        <dbReference type="PROSITE" id="PS51523"/>
    </source>
</evidence>
<dbReference type="PROSITE" id="PS51523">
    <property type="entry name" value="ZF_HD_DIMER"/>
    <property type="match status" value="1"/>
</dbReference>
<evidence type="ECO:0000256" key="1">
    <source>
        <dbReference type="ARBA" id="ARBA00022723"/>
    </source>
</evidence>
<dbReference type="GO" id="GO:0005634">
    <property type="term" value="C:nucleus"/>
    <property type="evidence" value="ECO:0007669"/>
    <property type="project" value="TreeGrafter"/>
</dbReference>
<dbReference type="Proteomes" id="UP001293254">
    <property type="component" value="Unassembled WGS sequence"/>
</dbReference>
<feature type="region of interest" description="Disordered" evidence="4">
    <location>
        <begin position="96"/>
        <end position="182"/>
    </location>
</feature>
<evidence type="ECO:0000313" key="7">
    <source>
        <dbReference type="Proteomes" id="UP001293254"/>
    </source>
</evidence>
<keyword evidence="6" id="KW-0238">DNA-binding</keyword>
<gene>
    <name evidence="6" type="ORF">Salat_0168700</name>
</gene>
<evidence type="ECO:0000256" key="3">
    <source>
        <dbReference type="ARBA" id="ARBA00022833"/>
    </source>
</evidence>
<protein>
    <submittedName>
        <fullName evidence="6">Zinc-finger homeodomain protein 3</fullName>
    </submittedName>
</protein>
<dbReference type="GO" id="GO:0000976">
    <property type="term" value="F:transcription cis-regulatory region binding"/>
    <property type="evidence" value="ECO:0007669"/>
    <property type="project" value="TreeGrafter"/>
</dbReference>
<keyword evidence="2 6" id="KW-0863">Zinc-finger</keyword>
<evidence type="ECO:0000256" key="4">
    <source>
        <dbReference type="SAM" id="MobiDB-lite"/>
    </source>
</evidence>
<feature type="compositionally biased region" description="Basic and acidic residues" evidence="4">
    <location>
        <begin position="162"/>
        <end position="182"/>
    </location>
</feature>
<dbReference type="NCBIfam" id="TIGR01566">
    <property type="entry name" value="ZF_HD_prot_N"/>
    <property type="match status" value="1"/>
</dbReference>
<dbReference type="GO" id="GO:0008270">
    <property type="term" value="F:zinc ion binding"/>
    <property type="evidence" value="ECO:0007669"/>
    <property type="project" value="UniProtKB-KW"/>
</dbReference>
<reference evidence="6" key="1">
    <citation type="submission" date="2020-06" db="EMBL/GenBank/DDBJ databases">
        <authorList>
            <person name="Li T."/>
            <person name="Hu X."/>
            <person name="Zhang T."/>
            <person name="Song X."/>
            <person name="Zhang H."/>
            <person name="Dai N."/>
            <person name="Sheng W."/>
            <person name="Hou X."/>
            <person name="Wei L."/>
        </authorList>
    </citation>
    <scope>NUCLEOTIDE SEQUENCE</scope>
    <source>
        <strain evidence="6">3651</strain>
        <tissue evidence="6">Leaf</tissue>
    </source>
</reference>
<dbReference type="EMBL" id="JACGWO010000001">
    <property type="protein sequence ID" value="KAK4438344.1"/>
    <property type="molecule type" value="Genomic_DNA"/>
</dbReference>
<proteinExistence type="predicted"/>
<keyword evidence="3" id="KW-0862">Zinc</keyword>
<dbReference type="Pfam" id="PF04770">
    <property type="entry name" value="ZF-HD_dimer"/>
    <property type="match status" value="1"/>
</dbReference>
<name>A0AAE1YXN3_9LAMI</name>
<evidence type="ECO:0000313" key="6">
    <source>
        <dbReference type="EMBL" id="KAK4438344.1"/>
    </source>
</evidence>
<accession>A0AAE1YXN3</accession>
<evidence type="ECO:0000256" key="2">
    <source>
        <dbReference type="ARBA" id="ARBA00022771"/>
    </source>
</evidence>
<reference evidence="6" key="2">
    <citation type="journal article" date="2024" name="Plant">
        <title>Genomic evolution and insights into agronomic trait innovations of Sesamum species.</title>
        <authorList>
            <person name="Miao H."/>
            <person name="Wang L."/>
            <person name="Qu L."/>
            <person name="Liu H."/>
            <person name="Sun Y."/>
            <person name="Le M."/>
            <person name="Wang Q."/>
            <person name="Wei S."/>
            <person name="Zheng Y."/>
            <person name="Lin W."/>
            <person name="Duan Y."/>
            <person name="Cao H."/>
            <person name="Xiong S."/>
            <person name="Wang X."/>
            <person name="Wei L."/>
            <person name="Li C."/>
            <person name="Ma Q."/>
            <person name="Ju M."/>
            <person name="Zhao R."/>
            <person name="Li G."/>
            <person name="Mu C."/>
            <person name="Tian Q."/>
            <person name="Mei H."/>
            <person name="Zhang T."/>
            <person name="Gao T."/>
            <person name="Zhang H."/>
        </authorList>
    </citation>
    <scope>NUCLEOTIDE SEQUENCE</scope>
    <source>
        <strain evidence="6">3651</strain>
    </source>
</reference>
<comment type="caution">
    <text evidence="6">The sequence shown here is derived from an EMBL/GenBank/DDBJ whole genome shotgun (WGS) entry which is preliminary data.</text>
</comment>